<dbReference type="eggNOG" id="KOG2830">
    <property type="taxonomic scope" value="Eukaryota"/>
</dbReference>
<dbReference type="PANTHER" id="PTHR10933">
    <property type="entry name" value="IMMUNOGLOBULIN-BINDING PROTEIN 1"/>
    <property type="match status" value="1"/>
</dbReference>
<feature type="region of interest" description="Disordered" evidence="1">
    <location>
        <begin position="301"/>
        <end position="347"/>
    </location>
</feature>
<reference evidence="2" key="1">
    <citation type="submission" date="2013-12" db="EMBL/GenBank/DDBJ databases">
        <authorList>
            <person name="Omoto C.K."/>
            <person name="Sibley D."/>
            <person name="Venepally P."/>
            <person name="Hadjithomas M."/>
            <person name="Karamycheva S."/>
            <person name="Brunk B."/>
            <person name="Roos D."/>
            <person name="Caler E."/>
            <person name="Lorenzi H."/>
        </authorList>
    </citation>
    <scope>NUCLEOTIDE SEQUENCE</scope>
</reference>
<dbReference type="Proteomes" id="UP000019763">
    <property type="component" value="Unassembled WGS sequence"/>
</dbReference>
<protein>
    <submittedName>
        <fullName evidence="2">TAP42-like family protein</fullName>
    </submittedName>
</protein>
<dbReference type="Gene3D" id="1.25.40.540">
    <property type="entry name" value="TAP42-like family"/>
    <property type="match status" value="1"/>
</dbReference>
<dbReference type="GO" id="GO:0009966">
    <property type="term" value="P:regulation of signal transduction"/>
    <property type="evidence" value="ECO:0007669"/>
    <property type="project" value="InterPro"/>
</dbReference>
<name>A0A023B6J7_GRENI</name>
<dbReference type="InterPro" id="IPR038511">
    <property type="entry name" value="TAP42/TAP46-like_sf"/>
</dbReference>
<evidence type="ECO:0000313" key="3">
    <source>
        <dbReference type="Proteomes" id="UP000019763"/>
    </source>
</evidence>
<dbReference type="OrthoDB" id="10261753at2759"/>
<dbReference type="RefSeq" id="XP_011130594.1">
    <property type="nucleotide sequence ID" value="XM_011132292.1"/>
</dbReference>
<dbReference type="InterPro" id="IPR007304">
    <property type="entry name" value="TAP46-like"/>
</dbReference>
<feature type="compositionally biased region" description="Basic and acidic residues" evidence="1">
    <location>
        <begin position="320"/>
        <end position="335"/>
    </location>
</feature>
<dbReference type="GO" id="GO:0005829">
    <property type="term" value="C:cytosol"/>
    <property type="evidence" value="ECO:0007669"/>
    <property type="project" value="TreeGrafter"/>
</dbReference>
<gene>
    <name evidence="2" type="ORF">GNI_079040</name>
</gene>
<comment type="caution">
    <text evidence="2">The sequence shown here is derived from an EMBL/GenBank/DDBJ whole genome shotgun (WGS) entry which is preliminary data.</text>
</comment>
<dbReference type="GO" id="GO:0035303">
    <property type="term" value="P:regulation of dephosphorylation"/>
    <property type="evidence" value="ECO:0007669"/>
    <property type="project" value="TreeGrafter"/>
</dbReference>
<dbReference type="AlphaFoldDB" id="A0A023B6J7"/>
<dbReference type="PANTHER" id="PTHR10933:SF9">
    <property type="entry name" value="IMMUNOGLOBULIN-BINDING PROTEIN 1"/>
    <property type="match status" value="1"/>
</dbReference>
<dbReference type="Pfam" id="PF04177">
    <property type="entry name" value="TAP42"/>
    <property type="match status" value="1"/>
</dbReference>
<proteinExistence type="predicted"/>
<evidence type="ECO:0000256" key="1">
    <source>
        <dbReference type="SAM" id="MobiDB-lite"/>
    </source>
</evidence>
<dbReference type="VEuPathDB" id="CryptoDB:GNI_079040"/>
<accession>A0A023B6J7</accession>
<dbReference type="GeneID" id="22912881"/>
<dbReference type="GO" id="GO:0051721">
    <property type="term" value="F:protein phosphatase 2A binding"/>
    <property type="evidence" value="ECO:0007669"/>
    <property type="project" value="TreeGrafter"/>
</dbReference>
<dbReference type="EMBL" id="AFNH02000591">
    <property type="protein sequence ID" value="EZG66585.1"/>
    <property type="molecule type" value="Genomic_DNA"/>
</dbReference>
<organism evidence="2 3">
    <name type="scientific">Gregarina niphandrodes</name>
    <name type="common">Septate eugregarine</name>
    <dbReference type="NCBI Taxonomy" id="110365"/>
    <lineage>
        <taxon>Eukaryota</taxon>
        <taxon>Sar</taxon>
        <taxon>Alveolata</taxon>
        <taxon>Apicomplexa</taxon>
        <taxon>Conoidasida</taxon>
        <taxon>Gregarinasina</taxon>
        <taxon>Eugregarinorida</taxon>
        <taxon>Gregarinidae</taxon>
        <taxon>Gregarina</taxon>
    </lineage>
</organism>
<keyword evidence="3" id="KW-1185">Reference proteome</keyword>
<sequence>MMDPYVLVAVCDWNEKWRLSQIKGLNILQYTPRLREVLGVESDEALVARLCGSASVTESLEEMHTVDLPSVLINYLAAMGMMNVKGSVSRELLLDEARHRLRDYVETTATRYGDDRIVEQWSAELSEANEKSRDKVLKRRKAMDSLERTIECPPALAKQAQQLCALSEQCTNYEDLVSKMEENALEDDDEEMTRELWLNIIELSLHSAVSEIPLLDAEISIIREMNRNVNPIDSNPVVSNPVVSNPVGKQPARKPCIIKISDKSELHRLYTQQVFQAPFAPPTMTIAECVQKEIEQDVHTLGAAQKRSMEKDSDDEDEDAKERKAREWDDWKDANPKGSGNKMVNRG</sequence>
<evidence type="ECO:0000313" key="2">
    <source>
        <dbReference type="EMBL" id="EZG66585.1"/>
    </source>
</evidence>